<keyword evidence="1" id="KW-1133">Transmembrane helix</keyword>
<dbReference type="Proteomes" id="UP001500523">
    <property type="component" value="Unassembled WGS sequence"/>
</dbReference>
<gene>
    <name evidence="2" type="ORF">GCM10022268_17070</name>
</gene>
<name>A0ABP7DPC5_9SPHN</name>
<keyword evidence="1" id="KW-0472">Membrane</keyword>
<sequence length="71" mass="7515">MMHEPAQSWLHEYDCRCDSCEPYAPSEPEQLTAAHLAMLAFTGFMGAAGLSALLNPHATLVSLAAIVGVGL</sequence>
<evidence type="ECO:0000313" key="3">
    <source>
        <dbReference type="Proteomes" id="UP001500523"/>
    </source>
</evidence>
<feature type="transmembrane region" description="Helical" evidence="1">
    <location>
        <begin position="33"/>
        <end position="54"/>
    </location>
</feature>
<protein>
    <submittedName>
        <fullName evidence="2">Uncharacterized protein</fullName>
    </submittedName>
</protein>
<proteinExistence type="predicted"/>
<dbReference type="RefSeq" id="WP_344692929.1">
    <property type="nucleotide sequence ID" value="NZ_BAABBF010000003.1"/>
</dbReference>
<reference evidence="3" key="1">
    <citation type="journal article" date="2019" name="Int. J. Syst. Evol. Microbiol.">
        <title>The Global Catalogue of Microorganisms (GCM) 10K type strain sequencing project: providing services to taxonomists for standard genome sequencing and annotation.</title>
        <authorList>
            <consortium name="The Broad Institute Genomics Platform"/>
            <consortium name="The Broad Institute Genome Sequencing Center for Infectious Disease"/>
            <person name="Wu L."/>
            <person name="Ma J."/>
        </authorList>
    </citation>
    <scope>NUCLEOTIDE SEQUENCE [LARGE SCALE GENOMIC DNA]</scope>
    <source>
        <strain evidence="3">JCM 17498</strain>
    </source>
</reference>
<evidence type="ECO:0000256" key="1">
    <source>
        <dbReference type="SAM" id="Phobius"/>
    </source>
</evidence>
<keyword evidence="3" id="KW-1185">Reference proteome</keyword>
<keyword evidence="1" id="KW-0812">Transmembrane</keyword>
<accession>A0ABP7DPC5</accession>
<evidence type="ECO:0000313" key="2">
    <source>
        <dbReference type="EMBL" id="GAA3708321.1"/>
    </source>
</evidence>
<comment type="caution">
    <text evidence="2">The sequence shown here is derived from an EMBL/GenBank/DDBJ whole genome shotgun (WGS) entry which is preliminary data.</text>
</comment>
<organism evidence="2 3">
    <name type="scientific">Sphingomonas cynarae</name>
    <dbReference type="NCBI Taxonomy" id="930197"/>
    <lineage>
        <taxon>Bacteria</taxon>
        <taxon>Pseudomonadati</taxon>
        <taxon>Pseudomonadota</taxon>
        <taxon>Alphaproteobacteria</taxon>
        <taxon>Sphingomonadales</taxon>
        <taxon>Sphingomonadaceae</taxon>
        <taxon>Sphingomonas</taxon>
    </lineage>
</organism>
<dbReference type="EMBL" id="BAABBF010000003">
    <property type="protein sequence ID" value="GAA3708321.1"/>
    <property type="molecule type" value="Genomic_DNA"/>
</dbReference>